<comment type="caution">
    <text evidence="1">The sequence shown here is derived from an EMBL/GenBank/DDBJ whole genome shotgun (WGS) entry which is preliminary data.</text>
</comment>
<organism evidence="1 2">
    <name type="scientific">Peronosclerospora sorghi</name>
    <dbReference type="NCBI Taxonomy" id="230839"/>
    <lineage>
        <taxon>Eukaryota</taxon>
        <taxon>Sar</taxon>
        <taxon>Stramenopiles</taxon>
        <taxon>Oomycota</taxon>
        <taxon>Peronosporomycetes</taxon>
        <taxon>Peronosporales</taxon>
        <taxon>Peronosporaceae</taxon>
        <taxon>Peronosclerospora</taxon>
    </lineage>
</organism>
<sequence length="129" mass="14578">MESRWPEAPFYDFLMETQHVLRDDLGIVTEVQAGKPPSDLQYLGWNHSRAFLMQALSKGILPRAFENLKQRTPEAPLPGNDLVFRDDVEGDSTVVKCVKGDPDEVNSIEHCSVPRYALHARPFQEVSIA</sequence>
<proteinExistence type="predicted"/>
<reference evidence="1 2" key="1">
    <citation type="journal article" date="2022" name="bioRxiv">
        <title>The genome of the oomycete Peronosclerospora sorghi, a cosmopolitan pathogen of maize and sorghum, is inflated with dispersed pseudogenes.</title>
        <authorList>
            <person name="Fletcher K."/>
            <person name="Martin F."/>
            <person name="Isakeit T."/>
            <person name="Cavanaugh K."/>
            <person name="Magill C."/>
            <person name="Michelmore R."/>
        </authorList>
    </citation>
    <scope>NUCLEOTIDE SEQUENCE [LARGE SCALE GENOMIC DNA]</scope>
    <source>
        <strain evidence="1">P6</strain>
    </source>
</reference>
<accession>A0ACC0VP11</accession>
<gene>
    <name evidence="1" type="ORF">PsorP6_003956</name>
</gene>
<dbReference type="Proteomes" id="UP001163321">
    <property type="component" value="Chromosome 8"/>
</dbReference>
<keyword evidence="2" id="KW-1185">Reference proteome</keyword>
<name>A0ACC0VP11_9STRA</name>
<protein>
    <submittedName>
        <fullName evidence="1">Uncharacterized protein</fullName>
    </submittedName>
</protein>
<evidence type="ECO:0000313" key="2">
    <source>
        <dbReference type="Proteomes" id="UP001163321"/>
    </source>
</evidence>
<evidence type="ECO:0000313" key="1">
    <source>
        <dbReference type="EMBL" id="KAI9907618.1"/>
    </source>
</evidence>
<dbReference type="EMBL" id="CM047587">
    <property type="protein sequence ID" value="KAI9907618.1"/>
    <property type="molecule type" value="Genomic_DNA"/>
</dbReference>